<evidence type="ECO:0000256" key="1">
    <source>
        <dbReference type="ARBA" id="ARBA00007378"/>
    </source>
</evidence>
<feature type="compositionally biased region" description="Basic and acidic residues" evidence="2">
    <location>
        <begin position="15"/>
        <end position="24"/>
    </location>
</feature>
<dbReference type="PANTHER" id="PTHR33797">
    <property type="entry name" value="ORGANIC HYDROPEROXIDE RESISTANCE PROTEIN-LIKE"/>
    <property type="match status" value="1"/>
</dbReference>
<dbReference type="InterPro" id="IPR019953">
    <property type="entry name" value="OHR"/>
</dbReference>
<reference evidence="3 4" key="1">
    <citation type="submission" date="2016-10" db="EMBL/GenBank/DDBJ databases">
        <authorList>
            <person name="de Groot N.N."/>
        </authorList>
    </citation>
    <scope>NUCLEOTIDE SEQUENCE [LARGE SCALE GENOMIC DNA]</scope>
    <source>
        <strain evidence="3 4">DSM 23126</strain>
    </source>
</reference>
<dbReference type="InterPro" id="IPR036102">
    <property type="entry name" value="OsmC/Ohrsf"/>
</dbReference>
<dbReference type="Pfam" id="PF02566">
    <property type="entry name" value="OsmC"/>
    <property type="match status" value="1"/>
</dbReference>
<feature type="region of interest" description="Disordered" evidence="2">
    <location>
        <begin position="15"/>
        <end position="46"/>
    </location>
</feature>
<keyword evidence="4" id="KW-1185">Reference proteome</keyword>
<evidence type="ECO:0000313" key="4">
    <source>
        <dbReference type="Proteomes" id="UP000199488"/>
    </source>
</evidence>
<dbReference type="STRING" id="1122204.SAMN05421781_2644"/>
<dbReference type="PANTHER" id="PTHR33797:SF2">
    <property type="entry name" value="ORGANIC HYDROPEROXIDE RESISTANCE PROTEIN-LIKE"/>
    <property type="match status" value="1"/>
</dbReference>
<protein>
    <submittedName>
        <fullName evidence="3">Peroxiredoxin, Ohr subfamily</fullName>
    </submittedName>
</protein>
<name>A0A1H2X4D2_9BACI</name>
<accession>A0A1H2X4D2</accession>
<dbReference type="SUPFAM" id="SSF82784">
    <property type="entry name" value="OsmC-like"/>
    <property type="match status" value="1"/>
</dbReference>
<comment type="similarity">
    <text evidence="1">Belongs to the OsmC/Ohr family.</text>
</comment>
<dbReference type="RefSeq" id="WP_091616010.1">
    <property type="nucleotide sequence ID" value="NZ_FNNC01000006.1"/>
</dbReference>
<proteinExistence type="inferred from homology"/>
<organism evidence="3 4">
    <name type="scientific">Marinococcus luteus</name>
    <dbReference type="NCBI Taxonomy" id="1122204"/>
    <lineage>
        <taxon>Bacteria</taxon>
        <taxon>Bacillati</taxon>
        <taxon>Bacillota</taxon>
        <taxon>Bacilli</taxon>
        <taxon>Bacillales</taxon>
        <taxon>Bacillaceae</taxon>
        <taxon>Marinococcus</taxon>
    </lineage>
</organism>
<evidence type="ECO:0000313" key="3">
    <source>
        <dbReference type="EMBL" id="SDW87750.1"/>
    </source>
</evidence>
<dbReference type="Gene3D" id="2.20.25.10">
    <property type="match status" value="1"/>
</dbReference>
<dbReference type="AlphaFoldDB" id="A0A1H2X4D2"/>
<dbReference type="EMBL" id="FNNC01000006">
    <property type="protein sequence ID" value="SDW87750.1"/>
    <property type="molecule type" value="Genomic_DNA"/>
</dbReference>
<dbReference type="OrthoDB" id="9797508at2"/>
<evidence type="ECO:0000256" key="2">
    <source>
        <dbReference type="SAM" id="MobiDB-lite"/>
    </source>
</evidence>
<dbReference type="GO" id="GO:0006979">
    <property type="term" value="P:response to oxidative stress"/>
    <property type="evidence" value="ECO:0007669"/>
    <property type="project" value="InterPro"/>
</dbReference>
<gene>
    <name evidence="3" type="ORF">SAMN05421781_2644</name>
</gene>
<dbReference type="Proteomes" id="UP000199488">
    <property type="component" value="Unassembled WGS sequence"/>
</dbReference>
<sequence length="139" mass="14880">MAETIFTSKAVVEGGREGHVRSEDGMIDVNLEQPGSGSSKSGSNPEQLFASGYAACFDGMLNLQASKKNKDVSSKTTAAVSLQKDESDGMFQLAAELTVEISGVSKEEADELVDLAHQYCPYSKATRNNIEVKVQSEVK</sequence>
<dbReference type="NCBIfam" id="TIGR03561">
    <property type="entry name" value="organ_hyd_perox"/>
    <property type="match status" value="1"/>
</dbReference>
<dbReference type="InterPro" id="IPR003718">
    <property type="entry name" value="OsmC/Ohr_fam"/>
</dbReference>
<dbReference type="Gene3D" id="3.30.300.20">
    <property type="match status" value="1"/>
</dbReference>
<dbReference type="InterPro" id="IPR015946">
    <property type="entry name" value="KH_dom-like_a/b"/>
</dbReference>